<dbReference type="EMBL" id="JBHSXS010000003">
    <property type="protein sequence ID" value="MFC6879522.1"/>
    <property type="molecule type" value="Genomic_DNA"/>
</dbReference>
<evidence type="ECO:0000313" key="3">
    <source>
        <dbReference type="EMBL" id="MFC6879522.1"/>
    </source>
</evidence>
<evidence type="ECO:0000313" key="4">
    <source>
        <dbReference type="Proteomes" id="UP001596380"/>
    </source>
</evidence>
<name>A0ABW2CDR6_9ACTN</name>
<comment type="caution">
    <text evidence="3">The sequence shown here is derived from an EMBL/GenBank/DDBJ whole genome shotgun (WGS) entry which is preliminary data.</text>
</comment>
<dbReference type="InterPro" id="IPR007278">
    <property type="entry name" value="DUF397"/>
</dbReference>
<dbReference type="Proteomes" id="UP001596380">
    <property type="component" value="Unassembled WGS sequence"/>
</dbReference>
<proteinExistence type="predicted"/>
<gene>
    <name evidence="3" type="ORF">ACFQKB_07050</name>
</gene>
<evidence type="ECO:0000256" key="1">
    <source>
        <dbReference type="SAM" id="MobiDB-lite"/>
    </source>
</evidence>
<keyword evidence="4" id="KW-1185">Reference proteome</keyword>
<feature type="domain" description="DUF397" evidence="2">
    <location>
        <begin position="12"/>
        <end position="67"/>
    </location>
</feature>
<organism evidence="3 4">
    <name type="scientific">Actinomadura yumaensis</name>
    <dbReference type="NCBI Taxonomy" id="111807"/>
    <lineage>
        <taxon>Bacteria</taxon>
        <taxon>Bacillati</taxon>
        <taxon>Actinomycetota</taxon>
        <taxon>Actinomycetes</taxon>
        <taxon>Streptosporangiales</taxon>
        <taxon>Thermomonosporaceae</taxon>
        <taxon>Actinomadura</taxon>
    </lineage>
</organism>
<sequence length="80" mass="8823">MRQGVNAMKSRAWRRSSYSSGSSGQADCVELAAISSAHVGIRDSKDPEDRHLTLSAEGFAELLIRAKQVERACSMPEQNW</sequence>
<dbReference type="Pfam" id="PF04149">
    <property type="entry name" value="DUF397"/>
    <property type="match status" value="1"/>
</dbReference>
<accession>A0ABW2CDR6</accession>
<dbReference type="RefSeq" id="WP_309239674.1">
    <property type="nucleotide sequence ID" value="NZ_JBHSXS010000003.1"/>
</dbReference>
<reference evidence="4" key="1">
    <citation type="journal article" date="2019" name="Int. J. Syst. Evol. Microbiol.">
        <title>The Global Catalogue of Microorganisms (GCM) 10K type strain sequencing project: providing services to taxonomists for standard genome sequencing and annotation.</title>
        <authorList>
            <consortium name="The Broad Institute Genomics Platform"/>
            <consortium name="The Broad Institute Genome Sequencing Center for Infectious Disease"/>
            <person name="Wu L."/>
            <person name="Ma J."/>
        </authorList>
    </citation>
    <scope>NUCLEOTIDE SEQUENCE [LARGE SCALE GENOMIC DNA]</scope>
    <source>
        <strain evidence="4">JCM 3369</strain>
    </source>
</reference>
<evidence type="ECO:0000259" key="2">
    <source>
        <dbReference type="Pfam" id="PF04149"/>
    </source>
</evidence>
<protein>
    <submittedName>
        <fullName evidence="3">DUF397 domain-containing protein</fullName>
    </submittedName>
</protein>
<feature type="region of interest" description="Disordered" evidence="1">
    <location>
        <begin position="1"/>
        <end position="24"/>
    </location>
</feature>